<protein>
    <recommendedName>
        <fullName evidence="3">Glycosyl hydrolase family 115</fullName>
    </recommendedName>
</protein>
<gene>
    <name evidence="1" type="ORF">SAMN05444274_101609</name>
</gene>
<dbReference type="Proteomes" id="UP000184164">
    <property type="component" value="Unassembled WGS sequence"/>
</dbReference>
<organism evidence="1 2">
    <name type="scientific">Mariniphaga anaerophila</name>
    <dbReference type="NCBI Taxonomy" id="1484053"/>
    <lineage>
        <taxon>Bacteria</taxon>
        <taxon>Pseudomonadati</taxon>
        <taxon>Bacteroidota</taxon>
        <taxon>Bacteroidia</taxon>
        <taxon>Marinilabiliales</taxon>
        <taxon>Prolixibacteraceae</taxon>
        <taxon>Mariniphaga</taxon>
    </lineage>
</organism>
<dbReference type="AlphaFoldDB" id="A0A1M4U904"/>
<reference evidence="1 2" key="1">
    <citation type="submission" date="2016-11" db="EMBL/GenBank/DDBJ databases">
        <authorList>
            <person name="Jaros S."/>
            <person name="Januszkiewicz K."/>
            <person name="Wedrychowicz H."/>
        </authorList>
    </citation>
    <scope>NUCLEOTIDE SEQUENCE [LARGE SCALE GENOMIC DNA]</scope>
    <source>
        <strain evidence="1 2">DSM 26910</strain>
    </source>
</reference>
<dbReference type="EMBL" id="FQUM01000001">
    <property type="protein sequence ID" value="SHE53043.1"/>
    <property type="molecule type" value="Genomic_DNA"/>
</dbReference>
<dbReference type="OrthoDB" id="3649383at2"/>
<evidence type="ECO:0000313" key="1">
    <source>
        <dbReference type="EMBL" id="SHE53043.1"/>
    </source>
</evidence>
<sequence>MKFKLSIAIIILIQLTACGQVMNKNKNTADKKVNMAENYIRGWNILSNNIGMASRAIDACPDYEINHLQLSHDLMMDLKDVRENPRKLMNTRKLIKDAHELGINNVFIWDHALYSLDYYPDKFKNKDGLINLDNPGFWKWIKDDYRSMLDSVPGISGIVLTFVETGAQVEEQFSEVLKTESEKLASLVDSVASVIIDERGLELYIRTFTHAPKALGFMIGCVNLVKHPDVKVMTKEVPHDFFLPHPVSDFIYKFDKEMLIEFDLGHEYNGQGVVASILPETTIERWKYFARHPNVMGYVARTDRFGSTQNVGRATEVNMYALKRIAEDTTLTADVIVEEFIEKRYGQKAVPLLKDVFLESDEIIASMFYTLGIQIGKHSCMQLENQNSYSGHVSGVWIDPPTIKIGHNVNKTFHFWSDVIEHLTPPRFKVGQFIDENGNTHWSQIEQRLNYVIENGWVTPGEKINTEYLEYIVTEKRFCESKAAWALEKVREAGKVIDSTENYNELLYLYERTLLTAKLYECTFAAYFGFRYYLTNPHNDDVNKLIQSSLEKMEKTCEEILAYQHNDINGHFKWKKDVKYVQEQIFKPITEGYQYADFKKFPYKKVE</sequence>
<name>A0A1M4U904_9BACT</name>
<accession>A0A1M4U904</accession>
<dbReference type="SUPFAM" id="SSF51445">
    <property type="entry name" value="(Trans)glycosidases"/>
    <property type="match status" value="1"/>
</dbReference>
<proteinExistence type="predicted"/>
<dbReference type="InterPro" id="IPR017853">
    <property type="entry name" value="GH"/>
</dbReference>
<evidence type="ECO:0000313" key="2">
    <source>
        <dbReference type="Proteomes" id="UP000184164"/>
    </source>
</evidence>
<dbReference type="STRING" id="1484053.SAMN05444274_101609"/>
<keyword evidence="2" id="KW-1185">Reference proteome</keyword>
<evidence type="ECO:0008006" key="3">
    <source>
        <dbReference type="Google" id="ProtNLM"/>
    </source>
</evidence>
<dbReference type="RefSeq" id="WP_083570538.1">
    <property type="nucleotide sequence ID" value="NZ_FQUM01000001.1"/>
</dbReference>